<feature type="region of interest" description="Disordered" evidence="1">
    <location>
        <begin position="183"/>
        <end position="212"/>
    </location>
</feature>
<keyword evidence="4" id="KW-1185">Reference proteome</keyword>
<dbReference type="SUPFAM" id="SSF57414">
    <property type="entry name" value="Hairpin loop containing domain-like"/>
    <property type="match status" value="1"/>
</dbReference>
<organism evidence="3 4">
    <name type="scientific">Paralvinella palmiformis</name>
    <dbReference type="NCBI Taxonomy" id="53620"/>
    <lineage>
        <taxon>Eukaryota</taxon>
        <taxon>Metazoa</taxon>
        <taxon>Spiralia</taxon>
        <taxon>Lophotrochozoa</taxon>
        <taxon>Annelida</taxon>
        <taxon>Polychaeta</taxon>
        <taxon>Sedentaria</taxon>
        <taxon>Canalipalpata</taxon>
        <taxon>Terebellida</taxon>
        <taxon>Terebelliformia</taxon>
        <taxon>Alvinellidae</taxon>
        <taxon>Paralvinella</taxon>
    </lineage>
</organism>
<dbReference type="Proteomes" id="UP001208570">
    <property type="component" value="Unassembled WGS sequence"/>
</dbReference>
<feature type="domain" description="Apple" evidence="2">
    <location>
        <begin position="243"/>
        <end position="296"/>
    </location>
</feature>
<gene>
    <name evidence="3" type="ORF">LSH36_32g06022</name>
</gene>
<feature type="region of interest" description="Disordered" evidence="1">
    <location>
        <begin position="86"/>
        <end position="127"/>
    </location>
</feature>
<evidence type="ECO:0000313" key="3">
    <source>
        <dbReference type="EMBL" id="KAK2167043.1"/>
    </source>
</evidence>
<sequence>MGAIILSTMVLNIWLWRCAFQIGMLLSDVTVGQYYVYTGSQKLFYPPYPLSSYRLPTYRQPTVAYPVRVVRQIIVIPNLRYIGRKKRTQDPYGTRRRLPTPKNLPERRAISRPRYSRRRRNKSHKKRTKLIKGELLQFYSNNNIRSNSININNTRGISNYGVNTRGISNYGVNTRGISNDGVNTRGISNDGVNTRGISNDGVNTRGISNDGVNTRGISNDGVNTRGISNDGVFYFPTDGQFSVYDGFYIPGGTPIRGKFATGADCRQTCAGRTSCLAADYHRLKRKCYLHTSSTACNAISAKRLIIHYQMAGCDSSDQNGGMEVFPHKYVSGGEKLDETVTLSGCIQSCVRMNDDELSKCFATDYNYESHTCHLHTNWSRVCPVPESEMLIEKPNTLDLVVVTVRPSQGVAHKCREEFIIIHYDLAIAKPALQIQSFEAPTYNNVFICFGHLQIEFAYFGALAHFLGCSEVPEILTETGVFPLVSQNGFLDEVLDAVH</sequence>
<evidence type="ECO:0000259" key="2">
    <source>
        <dbReference type="Pfam" id="PF00024"/>
    </source>
</evidence>
<accession>A0AAD9K8J0</accession>
<evidence type="ECO:0000256" key="1">
    <source>
        <dbReference type="SAM" id="MobiDB-lite"/>
    </source>
</evidence>
<reference evidence="3" key="1">
    <citation type="journal article" date="2023" name="Mol. Biol. Evol.">
        <title>Third-Generation Sequencing Reveals the Adaptive Role of the Epigenome in Three Deep-Sea Polychaetes.</title>
        <authorList>
            <person name="Perez M."/>
            <person name="Aroh O."/>
            <person name="Sun Y."/>
            <person name="Lan Y."/>
            <person name="Juniper S.K."/>
            <person name="Young C.R."/>
            <person name="Angers B."/>
            <person name="Qian P.Y."/>
        </authorList>
    </citation>
    <scope>NUCLEOTIDE SEQUENCE</scope>
    <source>
        <strain evidence="3">P08H-3</strain>
    </source>
</reference>
<feature type="compositionally biased region" description="Basic residues" evidence="1">
    <location>
        <begin position="110"/>
        <end position="127"/>
    </location>
</feature>
<dbReference type="Gene3D" id="3.50.4.10">
    <property type="entry name" value="Hepatocyte Growth Factor"/>
    <property type="match status" value="1"/>
</dbReference>
<comment type="caution">
    <text evidence="3">The sequence shown here is derived from an EMBL/GenBank/DDBJ whole genome shotgun (WGS) entry which is preliminary data.</text>
</comment>
<evidence type="ECO:0000313" key="4">
    <source>
        <dbReference type="Proteomes" id="UP001208570"/>
    </source>
</evidence>
<name>A0AAD9K8J0_9ANNE</name>
<protein>
    <recommendedName>
        <fullName evidence="2">Apple domain-containing protein</fullName>
    </recommendedName>
</protein>
<dbReference type="Pfam" id="PF00024">
    <property type="entry name" value="PAN_1"/>
    <property type="match status" value="1"/>
</dbReference>
<dbReference type="EMBL" id="JAODUP010000032">
    <property type="protein sequence ID" value="KAK2167043.1"/>
    <property type="molecule type" value="Genomic_DNA"/>
</dbReference>
<dbReference type="AlphaFoldDB" id="A0AAD9K8J0"/>
<dbReference type="InterPro" id="IPR003609">
    <property type="entry name" value="Pan_app"/>
</dbReference>
<proteinExistence type="predicted"/>